<sequence>MNQESPFPDEKTRNNEVLTHLRDDGPATADELPRNPNLQERRWMGTFDVTRSGTGSSKSRGRTVAVYYLYGDERRAVRKYIQENQGFVESCMDDKVNPINMGMEDYWWQMFCEEWVWGGYDS</sequence>
<protein>
    <submittedName>
        <fullName evidence="2">Uncharacterized protein</fullName>
    </submittedName>
</protein>
<dbReference type="EMBL" id="RKLV01000009">
    <property type="protein sequence ID" value="MCX2819587.1"/>
    <property type="molecule type" value="Genomic_DNA"/>
</dbReference>
<proteinExistence type="predicted"/>
<accession>A0A9Q4C5R7</accession>
<gene>
    <name evidence="2" type="ORF">EGH25_09525</name>
</gene>
<dbReference type="AlphaFoldDB" id="A0A9Q4C5R7"/>
<feature type="compositionally biased region" description="Basic and acidic residues" evidence="1">
    <location>
        <begin position="8"/>
        <end position="25"/>
    </location>
</feature>
<feature type="region of interest" description="Disordered" evidence="1">
    <location>
        <begin position="1"/>
        <end position="34"/>
    </location>
</feature>
<evidence type="ECO:0000256" key="1">
    <source>
        <dbReference type="SAM" id="MobiDB-lite"/>
    </source>
</evidence>
<organism evidence="2 3">
    <name type="scientific">Halorutilus salinus</name>
    <dbReference type="NCBI Taxonomy" id="2487751"/>
    <lineage>
        <taxon>Archaea</taxon>
        <taxon>Methanobacteriati</taxon>
        <taxon>Methanobacteriota</taxon>
        <taxon>Stenosarchaea group</taxon>
        <taxon>Halobacteria</taxon>
        <taxon>Halorutilales</taxon>
        <taxon>Halorutilaceae</taxon>
        <taxon>Halorutilus</taxon>
    </lineage>
</organism>
<evidence type="ECO:0000313" key="2">
    <source>
        <dbReference type="EMBL" id="MCX2819587.1"/>
    </source>
</evidence>
<comment type="caution">
    <text evidence="2">The sequence shown here is derived from an EMBL/GenBank/DDBJ whole genome shotgun (WGS) entry which is preliminary data.</text>
</comment>
<dbReference type="Proteomes" id="UP001149411">
    <property type="component" value="Unassembled WGS sequence"/>
</dbReference>
<dbReference type="RefSeq" id="WP_266087978.1">
    <property type="nucleotide sequence ID" value="NZ_RKLV01000009.1"/>
</dbReference>
<name>A0A9Q4C5R7_9EURY</name>
<evidence type="ECO:0000313" key="3">
    <source>
        <dbReference type="Proteomes" id="UP001149411"/>
    </source>
</evidence>
<reference evidence="2" key="1">
    <citation type="submission" date="2022-09" db="EMBL/GenBank/DDBJ databases">
        <title>Haloadaptaus new haloarchaeum isolated from saline soil.</title>
        <authorList>
            <person name="Duran-Viseras A."/>
            <person name="Sanchez-Porro C."/>
            <person name="Ventosa A."/>
        </authorList>
    </citation>
    <scope>NUCLEOTIDE SEQUENCE</scope>
    <source>
        <strain evidence="2">F3-133</strain>
    </source>
</reference>
<keyword evidence="3" id="KW-1185">Reference proteome</keyword>